<organism evidence="3 4">
    <name type="scientific">Paraphoma chrysanthemicola</name>
    <dbReference type="NCBI Taxonomy" id="798071"/>
    <lineage>
        <taxon>Eukaryota</taxon>
        <taxon>Fungi</taxon>
        <taxon>Dikarya</taxon>
        <taxon>Ascomycota</taxon>
        <taxon>Pezizomycotina</taxon>
        <taxon>Dothideomycetes</taxon>
        <taxon>Pleosporomycetidae</taxon>
        <taxon>Pleosporales</taxon>
        <taxon>Pleosporineae</taxon>
        <taxon>Phaeosphaeriaceae</taxon>
        <taxon>Paraphoma</taxon>
    </lineage>
</organism>
<proteinExistence type="predicted"/>
<feature type="region of interest" description="Disordered" evidence="1">
    <location>
        <begin position="135"/>
        <end position="173"/>
    </location>
</feature>
<comment type="caution">
    <text evidence="3">The sequence shown here is derived from an EMBL/GenBank/DDBJ whole genome shotgun (WGS) entry which is preliminary data.</text>
</comment>
<gene>
    <name evidence="3" type="ORF">FB567DRAFT_263195</name>
</gene>
<accession>A0A8K0W0Y5</accession>
<keyword evidence="2" id="KW-0472">Membrane</keyword>
<name>A0A8K0W0Y5_9PLEO</name>
<keyword evidence="4" id="KW-1185">Reference proteome</keyword>
<dbReference type="EMBL" id="JAGMVJ010000004">
    <property type="protein sequence ID" value="KAH7091038.1"/>
    <property type="molecule type" value="Genomic_DNA"/>
</dbReference>
<sequence>MTAPYSMASPLQQSHLGSMLQSASPPIHHYHSPSPSFLPASTPSVSETPAFDRQQLAHIDRDSAVALGCILILILAAIAYYVHLKLKRERQMCVERQMEEQRRDGLSSRSTAGPAERGAGSMSFRMNNIWSKAPKSRQGSAATLVGSDMEPGKRASWPNSISSHSSSTVTTCVGSSNSSIAPHALDGCPFHLNRCSRTPSPSSRTAPLLYYAPSAPPPTARSRSNHRRTSSIHNLPIAVVSEQRHASLSQTQNDERWLNDVPRRGSNSQADRRFSVLESIPEPEIVSGNNQAHSKCPGAVHDTEIRDYDGKVGGGSESSSIAGKMSGDSPRSTSRSTSRIAVYDWARPAVDEVAKSTPNSKKVKYELLCGHEDVDWETRTGTRICEDSVDPHLSN</sequence>
<feature type="region of interest" description="Disordered" evidence="1">
    <location>
        <begin position="196"/>
        <end position="229"/>
    </location>
</feature>
<feature type="transmembrane region" description="Helical" evidence="2">
    <location>
        <begin position="64"/>
        <end position="82"/>
    </location>
</feature>
<feature type="region of interest" description="Disordered" evidence="1">
    <location>
        <begin position="243"/>
        <end position="272"/>
    </location>
</feature>
<dbReference type="AlphaFoldDB" id="A0A8K0W0Y5"/>
<reference evidence="3" key="1">
    <citation type="journal article" date="2021" name="Nat. Commun.">
        <title>Genetic determinants of endophytism in the Arabidopsis root mycobiome.</title>
        <authorList>
            <person name="Mesny F."/>
            <person name="Miyauchi S."/>
            <person name="Thiergart T."/>
            <person name="Pickel B."/>
            <person name="Atanasova L."/>
            <person name="Karlsson M."/>
            <person name="Huettel B."/>
            <person name="Barry K.W."/>
            <person name="Haridas S."/>
            <person name="Chen C."/>
            <person name="Bauer D."/>
            <person name="Andreopoulos W."/>
            <person name="Pangilinan J."/>
            <person name="LaButti K."/>
            <person name="Riley R."/>
            <person name="Lipzen A."/>
            <person name="Clum A."/>
            <person name="Drula E."/>
            <person name="Henrissat B."/>
            <person name="Kohler A."/>
            <person name="Grigoriev I.V."/>
            <person name="Martin F.M."/>
            <person name="Hacquard S."/>
        </authorList>
    </citation>
    <scope>NUCLEOTIDE SEQUENCE</scope>
    <source>
        <strain evidence="3">MPI-SDFR-AT-0120</strain>
    </source>
</reference>
<evidence type="ECO:0000256" key="2">
    <source>
        <dbReference type="SAM" id="Phobius"/>
    </source>
</evidence>
<feature type="region of interest" description="Disordered" evidence="1">
    <location>
        <begin position="311"/>
        <end position="335"/>
    </location>
</feature>
<feature type="region of interest" description="Disordered" evidence="1">
    <location>
        <begin position="99"/>
        <end position="121"/>
    </location>
</feature>
<protein>
    <submittedName>
        <fullName evidence="3">Uncharacterized protein</fullName>
    </submittedName>
</protein>
<keyword evidence="2" id="KW-1133">Transmembrane helix</keyword>
<feature type="compositionally biased region" description="Low complexity" evidence="1">
    <location>
        <begin position="196"/>
        <end position="213"/>
    </location>
</feature>
<evidence type="ECO:0000256" key="1">
    <source>
        <dbReference type="SAM" id="MobiDB-lite"/>
    </source>
</evidence>
<keyword evidence="2" id="KW-0812">Transmembrane</keyword>
<feature type="compositionally biased region" description="Low complexity" evidence="1">
    <location>
        <begin position="156"/>
        <end position="173"/>
    </location>
</feature>
<evidence type="ECO:0000313" key="4">
    <source>
        <dbReference type="Proteomes" id="UP000813461"/>
    </source>
</evidence>
<evidence type="ECO:0000313" key="3">
    <source>
        <dbReference type="EMBL" id="KAH7091038.1"/>
    </source>
</evidence>
<dbReference type="OrthoDB" id="3799937at2759"/>
<feature type="compositionally biased region" description="Basic and acidic residues" evidence="1">
    <location>
        <begin position="253"/>
        <end position="263"/>
    </location>
</feature>
<dbReference type="Proteomes" id="UP000813461">
    <property type="component" value="Unassembled WGS sequence"/>
</dbReference>